<comment type="caution">
    <text evidence="2">The sequence shown here is derived from an EMBL/GenBank/DDBJ whole genome shotgun (WGS) entry which is preliminary data.</text>
</comment>
<reference evidence="2 3" key="1">
    <citation type="submission" date="2020-04" db="EMBL/GenBank/DDBJ databases">
        <title>Enterovirga sp. isolate from soil.</title>
        <authorList>
            <person name="Chea S."/>
            <person name="Kim D.-U."/>
        </authorList>
    </citation>
    <scope>NUCLEOTIDE SEQUENCE [LARGE SCALE GENOMIC DNA]</scope>
    <source>
        <strain evidence="2 3">DB1703</strain>
    </source>
</reference>
<evidence type="ECO:0000256" key="1">
    <source>
        <dbReference type="SAM" id="Phobius"/>
    </source>
</evidence>
<feature type="transmembrane region" description="Helical" evidence="1">
    <location>
        <begin position="96"/>
        <end position="121"/>
    </location>
</feature>
<accession>A0A849I2Y2</accession>
<evidence type="ECO:0000313" key="3">
    <source>
        <dbReference type="Proteomes" id="UP000564885"/>
    </source>
</evidence>
<dbReference type="PANTHER" id="PTHR40394:SF2">
    <property type="entry name" value="QUINOL:CYTOCHROME C OXIDOREDUCTASE MEMBRANE PROTEIN"/>
    <property type="match status" value="1"/>
</dbReference>
<dbReference type="RefSeq" id="WP_171217145.1">
    <property type="nucleotide sequence ID" value="NZ_JABEPP010000001.1"/>
</dbReference>
<dbReference type="Pfam" id="PF11821">
    <property type="entry name" value="ActD"/>
    <property type="match status" value="1"/>
</dbReference>
<evidence type="ECO:0000313" key="2">
    <source>
        <dbReference type="EMBL" id="NNM71718.1"/>
    </source>
</evidence>
<proteinExistence type="predicted"/>
<keyword evidence="3" id="KW-1185">Reference proteome</keyword>
<protein>
    <submittedName>
        <fullName evidence="2">DUF3341 domain-containing protein</fullName>
    </submittedName>
</protein>
<keyword evidence="1" id="KW-0472">Membrane</keyword>
<organism evidence="2 3">
    <name type="scientific">Enterovirga aerilata</name>
    <dbReference type="NCBI Taxonomy" id="2730920"/>
    <lineage>
        <taxon>Bacteria</taxon>
        <taxon>Pseudomonadati</taxon>
        <taxon>Pseudomonadota</taxon>
        <taxon>Alphaproteobacteria</taxon>
        <taxon>Hyphomicrobiales</taxon>
        <taxon>Methylobacteriaceae</taxon>
        <taxon>Enterovirga</taxon>
    </lineage>
</organism>
<feature type="transmembrane region" description="Helical" evidence="1">
    <location>
        <begin position="54"/>
        <end position="76"/>
    </location>
</feature>
<keyword evidence="1" id="KW-0812">Transmembrane</keyword>
<name>A0A849I2Y2_9HYPH</name>
<dbReference type="EMBL" id="JABEPP010000001">
    <property type="protein sequence ID" value="NNM71718.1"/>
    <property type="molecule type" value="Genomic_DNA"/>
</dbReference>
<gene>
    <name evidence="2" type="ORF">HJG44_04805</name>
</gene>
<dbReference type="AlphaFoldDB" id="A0A849I2Y2"/>
<sequence>MAAPLHGLMAEFADHEALSRAVEATRAAGYGRLDVYAPFPMRDLARSLGFHPRILPWIALLAGAFGAALQYGSQYWMNAVDYPLNVGGRPLHAWPAFLPATIIVAILWAGGATLIGTLLILRLPRLHHPVFAAEGFERASQDRFFLVVRADDPLFDAAATARFLAALAPRRVQEVSA</sequence>
<dbReference type="InterPro" id="IPR021776">
    <property type="entry name" value="ActD"/>
</dbReference>
<dbReference type="PANTHER" id="PTHR40394">
    <property type="entry name" value="LIPOPROTEIN-RELATED"/>
    <property type="match status" value="1"/>
</dbReference>
<dbReference type="Proteomes" id="UP000564885">
    <property type="component" value="Unassembled WGS sequence"/>
</dbReference>
<keyword evidence="1" id="KW-1133">Transmembrane helix</keyword>